<dbReference type="InterPro" id="IPR036688">
    <property type="entry name" value="MoeA_C_domain_IV_sf"/>
</dbReference>
<dbReference type="InterPro" id="IPR008284">
    <property type="entry name" value="MoCF_biosynth_CS"/>
</dbReference>
<dbReference type="InterPro" id="IPR036425">
    <property type="entry name" value="MoaB/Mog-like_dom_sf"/>
</dbReference>
<dbReference type="EC" id="2.10.1.1" evidence="4"/>
<evidence type="ECO:0000313" key="7">
    <source>
        <dbReference type="Proteomes" id="UP000590564"/>
    </source>
</evidence>
<dbReference type="InterPro" id="IPR036135">
    <property type="entry name" value="MoeA_linker/N_sf"/>
</dbReference>
<evidence type="ECO:0000259" key="3">
    <source>
        <dbReference type="SMART" id="SM00852"/>
    </source>
</evidence>
<dbReference type="PANTHER" id="PTHR10192:SF5">
    <property type="entry name" value="GEPHYRIN"/>
    <property type="match status" value="1"/>
</dbReference>
<dbReference type="Gene3D" id="3.40.190.10">
    <property type="entry name" value="Periplasmic binding protein-like II"/>
    <property type="match status" value="1"/>
</dbReference>
<dbReference type="Pfam" id="PF03453">
    <property type="entry name" value="MoeA_N"/>
    <property type="match status" value="1"/>
</dbReference>
<dbReference type="PANTHER" id="PTHR10192">
    <property type="entry name" value="MOLYBDOPTERIN BIOSYNTHESIS PROTEIN"/>
    <property type="match status" value="1"/>
</dbReference>
<dbReference type="NCBIfam" id="NF045515">
    <property type="entry name" value="Glp_gephyrin"/>
    <property type="match status" value="1"/>
</dbReference>
<proteinExistence type="predicted"/>
<dbReference type="KEGG" id="mmad:MMJJ_04400"/>
<protein>
    <submittedName>
        <fullName evidence="4">Molybdopterin molybdenumtransferase</fullName>
        <ecNumber evidence="4">2.10.1.1</ecNumber>
    </submittedName>
    <submittedName>
        <fullName evidence="5">Putative molybdopterin biosynthesis protein</fullName>
    </submittedName>
</protein>
<dbReference type="GO" id="GO:0005737">
    <property type="term" value="C:cytoplasm"/>
    <property type="evidence" value="ECO:0007669"/>
    <property type="project" value="TreeGrafter"/>
</dbReference>
<dbReference type="RefSeq" id="WP_104837482.1">
    <property type="nucleotide sequence ID" value="NZ_CP026606.1"/>
</dbReference>
<accession>A0A2L1C939</accession>
<reference evidence="4" key="2">
    <citation type="submission" date="2018-02" db="EMBL/GenBank/DDBJ databases">
        <title>Complete genome sequence of the Methanococcus maripaludis type strain JJ (DSM 2067), a model for selenoprotein synthesis in Archaea.</title>
        <authorList>
            <person name="Poehlein A."/>
            <person name="Heym D."/>
            <person name="Quitzke V."/>
            <person name="Fersch J."/>
            <person name="Daniel R."/>
            <person name="Rother M."/>
        </authorList>
    </citation>
    <scope>NUCLEOTIDE SEQUENCE [LARGE SCALE GENOMIC DNA]</scope>
    <source>
        <strain evidence="4">DSM 2067</strain>
    </source>
</reference>
<evidence type="ECO:0000313" key="4">
    <source>
        <dbReference type="EMBL" id="AVB75857.1"/>
    </source>
</evidence>
<sequence>MRYLELCTIDHAKEVVRTLLNELSTEEISLFELPGRMLAEDIVSNVDVPPFDRSRMDGYAVRAKDTYEVEEDKPVTLEIIDKIRAGGNSDLEIASGQCMEIATGAPLPKGADAVVMVEFAEINGNSVKLYKAVSPHENIQPCGNDIMVGELIMRKNTVISPRDIGAISAVGKNKLKVFKNPSIGLLSTGNELINPDEKLEPYKIYDVNTYTIASSILQKGWNFNFYGIVRDNKEDLMEKLKKAMNEDVILLSGGTSAGVGDLTSTAIEELGGEILVHGIKIKPGKPTIIGRIGKKLVVGLPGYPTSCLTIFDVLFNEKGKTMRAQVYNRYMSAKGREEYLPVSIIRGKDGYGAYPVLKGSEAITSLTYADGYIIIPENKEIVEDEIFDVHMFGDIRIGLNIIGSHCVGIDRILRKGQILARTVNTGSLGGIMAVKRKEADIAGIHLLDNNGEYNISYLKKYNVSDAVLVRGYIREQGFMFKKELGIKSIDDLIEKIRDYRIINRNKGSGTRILFDKFLKENNVDKNSIDGYDIEAKTHSAVGAAVSMGKAQIGLGISTISDHYGLEFIPIADEYYDLLIPKEKLYDEDIIKFIETLKKEELPFKKSKDTGKIIYEC</sequence>
<evidence type="ECO:0000313" key="6">
    <source>
        <dbReference type="Proteomes" id="UP000239462"/>
    </source>
</evidence>
<reference evidence="6" key="1">
    <citation type="journal article" date="2018" name="Genome Announc.">
        <title>Complete Genome Sequence of the Methanococcus maripaludis Type Strain JJ (DSM 2067), a Model for Selenoprotein Synthesis in Archaea.</title>
        <authorList>
            <person name="Poehlein A."/>
            <person name="Heym D."/>
            <person name="Quitzke V."/>
            <person name="Fersch J."/>
            <person name="Daniel R."/>
            <person name="Rother M."/>
        </authorList>
    </citation>
    <scope>NUCLEOTIDE SEQUENCE [LARGE SCALE GENOMIC DNA]</scope>
    <source>
        <strain evidence="6">DSM 2067</strain>
    </source>
</reference>
<keyword evidence="2" id="KW-0501">Molybdenum cofactor biosynthesis</keyword>
<dbReference type="FunFam" id="2.170.190.11:FF:000001">
    <property type="entry name" value="Molybdopterin molybdenumtransferase"/>
    <property type="match status" value="1"/>
</dbReference>
<dbReference type="CDD" id="cd00887">
    <property type="entry name" value="MoeA"/>
    <property type="match status" value="1"/>
</dbReference>
<organism evidence="4 6">
    <name type="scientific">Methanococcus maripaludis</name>
    <name type="common">Methanococcus deltae</name>
    <dbReference type="NCBI Taxonomy" id="39152"/>
    <lineage>
        <taxon>Archaea</taxon>
        <taxon>Methanobacteriati</taxon>
        <taxon>Methanobacteriota</taxon>
        <taxon>Methanomada group</taxon>
        <taxon>Methanococci</taxon>
        <taxon>Methanococcales</taxon>
        <taxon>Methanococcaceae</taxon>
        <taxon>Methanococcus</taxon>
    </lineage>
</organism>
<dbReference type="InterPro" id="IPR001453">
    <property type="entry name" value="MoaB/Mog_dom"/>
</dbReference>
<dbReference type="Proteomes" id="UP000590564">
    <property type="component" value="Unassembled WGS sequence"/>
</dbReference>
<gene>
    <name evidence="4" type="primary">moeA_1</name>
    <name evidence="5" type="ORF">HNP96_001241</name>
    <name evidence="4" type="ORF">MMJJ_04400</name>
</gene>
<dbReference type="Gene3D" id="2.170.190.11">
    <property type="entry name" value="Molybdopterin biosynthesis moea protein, domain 3"/>
    <property type="match status" value="1"/>
</dbReference>
<dbReference type="PROSITE" id="PS01079">
    <property type="entry name" value="MOCF_BIOSYNTHESIS_2"/>
    <property type="match status" value="1"/>
</dbReference>
<dbReference type="GO" id="GO:0006777">
    <property type="term" value="P:Mo-molybdopterin cofactor biosynthetic process"/>
    <property type="evidence" value="ECO:0007669"/>
    <property type="project" value="UniProtKB-KW"/>
</dbReference>
<dbReference type="Gene3D" id="3.40.980.10">
    <property type="entry name" value="MoaB/Mog-like domain"/>
    <property type="match status" value="1"/>
</dbReference>
<dbReference type="SUPFAM" id="SSF63867">
    <property type="entry name" value="MoeA C-terminal domain-like"/>
    <property type="match status" value="1"/>
</dbReference>
<name>A0A2L1C939_METMI</name>
<dbReference type="Proteomes" id="UP000239462">
    <property type="component" value="Chromosome"/>
</dbReference>
<dbReference type="InterPro" id="IPR005111">
    <property type="entry name" value="MoeA_C_domain_IV"/>
</dbReference>
<dbReference type="GO" id="GO:0061599">
    <property type="term" value="F:molybdopterin molybdotransferase activity"/>
    <property type="evidence" value="ECO:0007669"/>
    <property type="project" value="UniProtKB-EC"/>
</dbReference>
<dbReference type="Pfam" id="PF00994">
    <property type="entry name" value="MoCF_biosynth"/>
    <property type="match status" value="1"/>
</dbReference>
<dbReference type="UniPathway" id="UPA00344"/>
<dbReference type="EMBL" id="JACHED010000002">
    <property type="protein sequence ID" value="MBB6497200.1"/>
    <property type="molecule type" value="Genomic_DNA"/>
</dbReference>
<dbReference type="Gene3D" id="2.40.340.10">
    <property type="entry name" value="MoeA, C-terminal, domain IV"/>
    <property type="match status" value="1"/>
</dbReference>
<dbReference type="Pfam" id="PF12727">
    <property type="entry name" value="PBP_like"/>
    <property type="match status" value="1"/>
</dbReference>
<evidence type="ECO:0000256" key="2">
    <source>
        <dbReference type="ARBA" id="ARBA00023150"/>
    </source>
</evidence>
<dbReference type="AlphaFoldDB" id="A0A2L1C939"/>
<dbReference type="InterPro" id="IPR005110">
    <property type="entry name" value="MoeA_linker/N"/>
</dbReference>
<feature type="domain" description="MoaB/Mog" evidence="3">
    <location>
        <begin position="184"/>
        <end position="321"/>
    </location>
</feature>
<evidence type="ECO:0000313" key="5">
    <source>
        <dbReference type="EMBL" id="MBB6497200.1"/>
    </source>
</evidence>
<reference evidence="5 7" key="3">
    <citation type="submission" date="2020-08" db="EMBL/GenBank/DDBJ databases">
        <title>Genomic Encyclopedia of Type Strains, Phase IV (KMG-V): Genome sequencing to study the core and pangenomes of soil and plant-associated prokaryotes.</title>
        <authorList>
            <person name="Whitman W."/>
        </authorList>
    </citation>
    <scope>NUCLEOTIDE SEQUENCE [LARGE SCALE GENOMIC DNA]</scope>
    <source>
        <strain evidence="5 7">D1</strain>
    </source>
</reference>
<dbReference type="InterPro" id="IPR024370">
    <property type="entry name" value="PBP_domain"/>
</dbReference>
<comment type="pathway">
    <text evidence="1">Cofactor biosynthesis; molybdopterin biosynthesis.</text>
</comment>
<dbReference type="SUPFAM" id="SSF53218">
    <property type="entry name" value="Molybdenum cofactor biosynthesis proteins"/>
    <property type="match status" value="1"/>
</dbReference>
<dbReference type="SUPFAM" id="SSF53850">
    <property type="entry name" value="Periplasmic binding protein-like II"/>
    <property type="match status" value="1"/>
</dbReference>
<dbReference type="Pfam" id="PF03454">
    <property type="entry name" value="MoeA_C"/>
    <property type="match status" value="1"/>
</dbReference>
<dbReference type="EMBL" id="CP026606">
    <property type="protein sequence ID" value="AVB75857.1"/>
    <property type="molecule type" value="Genomic_DNA"/>
</dbReference>
<dbReference type="NCBIfam" id="NF011068">
    <property type="entry name" value="PRK14498.1"/>
    <property type="match status" value="1"/>
</dbReference>
<dbReference type="SUPFAM" id="SSF63882">
    <property type="entry name" value="MoeA N-terminal region -like"/>
    <property type="match status" value="1"/>
</dbReference>
<dbReference type="SMART" id="SM00852">
    <property type="entry name" value="MoCF_biosynth"/>
    <property type="match status" value="1"/>
</dbReference>
<dbReference type="NCBIfam" id="TIGR00177">
    <property type="entry name" value="molyb_syn"/>
    <property type="match status" value="1"/>
</dbReference>
<keyword evidence="4" id="KW-0808">Transferase</keyword>
<dbReference type="InterPro" id="IPR038987">
    <property type="entry name" value="MoeA-like"/>
</dbReference>
<evidence type="ECO:0000256" key="1">
    <source>
        <dbReference type="ARBA" id="ARBA00005046"/>
    </source>
</evidence>
<dbReference type="GeneID" id="36101533"/>
<dbReference type="Gene3D" id="3.90.105.10">
    <property type="entry name" value="Molybdopterin biosynthesis moea protein, domain 2"/>
    <property type="match status" value="1"/>
</dbReference>